<evidence type="ECO:0000256" key="2">
    <source>
        <dbReference type="SAM" id="MobiDB-lite"/>
    </source>
</evidence>
<feature type="compositionally biased region" description="Acidic residues" evidence="2">
    <location>
        <begin position="26"/>
        <end position="35"/>
    </location>
</feature>
<reference evidence="3" key="1">
    <citation type="journal article" date="2021" name="Nat. Commun.">
        <title>Genomic analyses provide insights into spinach domestication and the genetic basis of agronomic traits.</title>
        <authorList>
            <person name="Cai X."/>
            <person name="Sun X."/>
            <person name="Xu C."/>
            <person name="Sun H."/>
            <person name="Wang X."/>
            <person name="Ge C."/>
            <person name="Zhang Z."/>
            <person name="Wang Q."/>
            <person name="Fei Z."/>
            <person name="Jiao C."/>
            <person name="Wang Q."/>
        </authorList>
    </citation>
    <scope>NUCLEOTIDE SEQUENCE [LARGE SCALE GENOMIC DNA]</scope>
    <source>
        <strain evidence="3">cv. Varoflay</strain>
    </source>
</reference>
<evidence type="ECO:0000313" key="3">
    <source>
        <dbReference type="Proteomes" id="UP000813463"/>
    </source>
</evidence>
<feature type="compositionally biased region" description="Basic and acidic residues" evidence="2">
    <location>
        <begin position="36"/>
        <end position="51"/>
    </location>
</feature>
<feature type="coiled-coil region" evidence="1">
    <location>
        <begin position="387"/>
        <end position="428"/>
    </location>
</feature>
<gene>
    <name evidence="4" type="primary">LOC110789907</name>
</gene>
<dbReference type="GeneID" id="110789907"/>
<sequence>MDNGKGKNKVDESRTEIGSHLNPTDVDVEEVYECGEEQKNLNVREVEEDISHASSETNMSGPPFLGNPTSVQTSLPELEPSGPSQGMGSQQFSHVRDTGSISHQLPHSDLLRLMRNTSNSASAQGLPYLPALEQSRWMGPQHLPHIRSTGSTRERPMPSLQPGGDQVVPFYPGLVMVTSSMSDQVVPFYPGLVMVTSSMSDQVVPFYPGLVMVTSSMSDQVVPFYPTSAGVNAPLFQSQPRYSSTNQYASVSSPWLESYIRNAASCSQSPNPYQLRSGSGRQSQQGPPPGFNLSSSALQLTTQTITTIYRQAQRGPPPGFNHSLSAPQLTTEPITTIYRQVQRGPPPGFNHPPSAPQLPNAAPASIPFQLRRNDMNRDRLDGLRFGVTDSLDRLQNLENSIAELQSRVADLKNCIVNLEEELNKDGENEAESQGSSS</sequence>
<feature type="compositionally biased region" description="Polar residues" evidence="2">
    <location>
        <begin position="82"/>
        <end position="92"/>
    </location>
</feature>
<feature type="compositionally biased region" description="Basic and acidic residues" evidence="2">
    <location>
        <begin position="1"/>
        <end position="17"/>
    </location>
</feature>
<proteinExistence type="predicted"/>
<dbReference type="AlphaFoldDB" id="A0A9R0IJ84"/>
<dbReference type="KEGG" id="soe:110789907"/>
<keyword evidence="3" id="KW-1185">Reference proteome</keyword>
<name>A0A9R0IJ84_SPIOL</name>
<organism evidence="3 4">
    <name type="scientific">Spinacia oleracea</name>
    <name type="common">Spinach</name>
    <dbReference type="NCBI Taxonomy" id="3562"/>
    <lineage>
        <taxon>Eukaryota</taxon>
        <taxon>Viridiplantae</taxon>
        <taxon>Streptophyta</taxon>
        <taxon>Embryophyta</taxon>
        <taxon>Tracheophyta</taxon>
        <taxon>Spermatophyta</taxon>
        <taxon>Magnoliopsida</taxon>
        <taxon>eudicotyledons</taxon>
        <taxon>Gunneridae</taxon>
        <taxon>Pentapetalae</taxon>
        <taxon>Caryophyllales</taxon>
        <taxon>Chenopodiaceae</taxon>
        <taxon>Chenopodioideae</taxon>
        <taxon>Anserineae</taxon>
        <taxon>Spinacia</taxon>
    </lineage>
</organism>
<protein>
    <submittedName>
        <fullName evidence="4">Uncharacterized protein isoform X1</fullName>
    </submittedName>
</protein>
<feature type="region of interest" description="Disordered" evidence="2">
    <location>
        <begin position="267"/>
        <end position="295"/>
    </location>
</feature>
<dbReference type="RefSeq" id="XP_021850318.1">
    <property type="nucleotide sequence ID" value="XM_021994626.2"/>
</dbReference>
<feature type="compositionally biased region" description="Low complexity" evidence="2">
    <location>
        <begin position="276"/>
        <end position="285"/>
    </location>
</feature>
<reference evidence="4" key="2">
    <citation type="submission" date="2025-08" db="UniProtKB">
        <authorList>
            <consortium name="RefSeq"/>
        </authorList>
    </citation>
    <scope>IDENTIFICATION</scope>
    <source>
        <tissue evidence="4">Leaf</tissue>
    </source>
</reference>
<feature type="region of interest" description="Disordered" evidence="2">
    <location>
        <begin position="1"/>
        <end position="92"/>
    </location>
</feature>
<keyword evidence="1" id="KW-0175">Coiled coil</keyword>
<evidence type="ECO:0000313" key="4">
    <source>
        <dbReference type="RefSeq" id="XP_021850318.1"/>
    </source>
</evidence>
<evidence type="ECO:0000256" key="1">
    <source>
        <dbReference type="SAM" id="Coils"/>
    </source>
</evidence>
<dbReference type="Proteomes" id="UP000813463">
    <property type="component" value="Chromosome 4"/>
</dbReference>
<accession>A0A9R0IJ84</accession>
<dbReference type="CDD" id="cd14686">
    <property type="entry name" value="bZIP"/>
    <property type="match status" value="1"/>
</dbReference>